<comment type="caution">
    <text evidence="3">The sequence shown here is derived from an EMBL/GenBank/DDBJ whole genome shotgun (WGS) entry which is preliminary data.</text>
</comment>
<evidence type="ECO:0000256" key="1">
    <source>
        <dbReference type="PROSITE-ProRule" id="PRU00330"/>
    </source>
</evidence>
<dbReference type="SMART" id="SM00182">
    <property type="entry name" value="CULLIN"/>
    <property type="match status" value="1"/>
</dbReference>
<dbReference type="InterPro" id="IPR016158">
    <property type="entry name" value="Cullin_homology"/>
</dbReference>
<dbReference type="InterPro" id="IPR036317">
    <property type="entry name" value="Cullin_homology_sf"/>
</dbReference>
<dbReference type="PROSITE" id="PS50069">
    <property type="entry name" value="CULLIN_2"/>
    <property type="match status" value="1"/>
</dbReference>
<dbReference type="GO" id="GO:0005680">
    <property type="term" value="C:anaphase-promoting complex"/>
    <property type="evidence" value="ECO:0007669"/>
    <property type="project" value="TreeGrafter"/>
</dbReference>
<dbReference type="GO" id="GO:0070979">
    <property type="term" value="P:protein K11-linked ubiquitination"/>
    <property type="evidence" value="ECO:0007669"/>
    <property type="project" value="TreeGrafter"/>
</dbReference>
<dbReference type="OrthoDB" id="5581181at2759"/>
<dbReference type="PANTHER" id="PTHR45957">
    <property type="entry name" value="ANAPHASE-PROMOTING COMPLEX SUBUNIT 2"/>
    <property type="match status" value="1"/>
</dbReference>
<dbReference type="InterPro" id="IPR044554">
    <property type="entry name" value="ANAPC2"/>
</dbReference>
<gene>
    <name evidence="3" type="ORF">BOKJ2_LOCUS9787</name>
</gene>
<dbReference type="Pfam" id="PF26557">
    <property type="entry name" value="Cullin_AB"/>
    <property type="match status" value="1"/>
</dbReference>
<dbReference type="GO" id="GO:0007091">
    <property type="term" value="P:metaphase/anaphase transition of mitotic cell cycle"/>
    <property type="evidence" value="ECO:0007669"/>
    <property type="project" value="TreeGrafter"/>
</dbReference>
<dbReference type="EMBL" id="CAJFDH010000005">
    <property type="protein sequence ID" value="CAD5222725.1"/>
    <property type="molecule type" value="Genomic_DNA"/>
</dbReference>
<accession>A0A811L5X6</accession>
<dbReference type="InterPro" id="IPR057975">
    <property type="entry name" value="TPR_ANAPC2"/>
</dbReference>
<feature type="domain" description="Cullin family profile" evidence="2">
    <location>
        <begin position="376"/>
        <end position="611"/>
    </location>
</feature>
<dbReference type="SUPFAM" id="SSF75632">
    <property type="entry name" value="Cullin homology domain"/>
    <property type="match status" value="1"/>
</dbReference>
<dbReference type="InterPro" id="IPR059120">
    <property type="entry name" value="Cullin-like_AB"/>
</dbReference>
<dbReference type="Proteomes" id="UP000614601">
    <property type="component" value="Unassembled WGS sequence"/>
</dbReference>
<dbReference type="PANTHER" id="PTHR45957:SF1">
    <property type="entry name" value="ANAPHASE-PROMOTING COMPLEX SUBUNIT 2"/>
    <property type="match status" value="1"/>
</dbReference>
<comment type="similarity">
    <text evidence="1">Belongs to the cullin family.</text>
</comment>
<organism evidence="3 4">
    <name type="scientific">Bursaphelenchus okinawaensis</name>
    <dbReference type="NCBI Taxonomy" id="465554"/>
    <lineage>
        <taxon>Eukaryota</taxon>
        <taxon>Metazoa</taxon>
        <taxon>Ecdysozoa</taxon>
        <taxon>Nematoda</taxon>
        <taxon>Chromadorea</taxon>
        <taxon>Rhabditida</taxon>
        <taxon>Tylenchina</taxon>
        <taxon>Tylenchomorpha</taxon>
        <taxon>Aphelenchoidea</taxon>
        <taxon>Aphelenchoididae</taxon>
        <taxon>Bursaphelenchus</taxon>
    </lineage>
</organism>
<evidence type="ECO:0000259" key="2">
    <source>
        <dbReference type="PROSITE" id="PS50069"/>
    </source>
</evidence>
<dbReference type="InterPro" id="IPR036388">
    <property type="entry name" value="WH-like_DNA-bd_sf"/>
</dbReference>
<evidence type="ECO:0000313" key="4">
    <source>
        <dbReference type="Proteomes" id="UP000614601"/>
    </source>
</evidence>
<dbReference type="EMBL" id="CAJFCW020000005">
    <property type="protein sequence ID" value="CAG9116719.1"/>
    <property type="molecule type" value="Genomic_DNA"/>
</dbReference>
<dbReference type="Gene3D" id="3.30.230.130">
    <property type="entry name" value="Cullin, Chain C, Domain 2"/>
    <property type="match status" value="1"/>
</dbReference>
<evidence type="ECO:0000313" key="3">
    <source>
        <dbReference type="EMBL" id="CAD5222725.1"/>
    </source>
</evidence>
<dbReference type="AlphaFoldDB" id="A0A811L5X6"/>
<dbReference type="Proteomes" id="UP000783686">
    <property type="component" value="Unassembled WGS sequence"/>
</dbReference>
<reference evidence="3" key="1">
    <citation type="submission" date="2020-09" db="EMBL/GenBank/DDBJ databases">
        <authorList>
            <person name="Kikuchi T."/>
        </authorList>
    </citation>
    <scope>NUCLEOTIDE SEQUENCE</scope>
    <source>
        <strain evidence="3">SH1</strain>
    </source>
</reference>
<dbReference type="Gene3D" id="1.20.1310.10">
    <property type="entry name" value="Cullin Repeats"/>
    <property type="match status" value="1"/>
</dbReference>
<keyword evidence="4" id="KW-1185">Reference proteome</keyword>
<name>A0A811L5X6_9BILA</name>
<proteinExistence type="inferred from homology"/>
<protein>
    <recommendedName>
        <fullName evidence="2">Cullin family profile domain-containing protein</fullName>
    </recommendedName>
</protein>
<dbReference type="Pfam" id="PF25773">
    <property type="entry name" value="TPR_ANAPC2"/>
    <property type="match status" value="1"/>
</dbReference>
<dbReference type="Gene3D" id="1.10.10.10">
    <property type="entry name" value="Winged helix-like DNA-binding domain superfamily/Winged helix DNA-binding domain"/>
    <property type="match status" value="1"/>
</dbReference>
<sequence>MQDLSVNRIRLIQKGLQTDEIYDFFDDLANYNGSSNVKGALGGFVKNNLKPFLKQRLCEIDKLGRHELGDSLPDLILGLVYLIEEVLERVQIKGFDVMTNVFMNNLFTKSFLEQLEPLLVRVLKYHFFMLSKIRCDSSSVVKICVKSPDSPSVDILDITAKIQASFDELSTIRQLTEYCRSCLVLSAQSIVTRLTEDFCAQRKHQVKMTSFRAMIHIVERWLQRWACYNIEWDTTFNEYVDKVLIYRLCSDVFDIFVADYPRTAMLIKDLKVLMSSRDWFGRELLLQNLSESICTRLLHVGVHTRDILKAYACAVESLIAFDESFVLVHKVCDMIKRYVKTRPDTVRTIIHFITAEKPGSNASNVAQLVDKDHLTNVNDEYVIMMEESLKQTWDEWKPDPYDANPTESRLFRESADVFNMLVSIYGSRDLFVKEYQQLLANSLIAKGWGEHKEAEQKYLETMKKRFTDGELCHCEVMLKDIGDSERLFKFAVSEGLRIPFFPRVISSVFWPETKKDSKFTVVEPFKTIMDNYKTSFEKKRDKRTVNWFKDYGSLVKMDVKIGECTLAVEAPLSFTQVLVAFLERDKINIEELAERFEMDKNSVLKRLEFWKEKGVLTTNREDTTIWQISENLSQMERAVKQAKTKVTIDEHMESDEDEEEEVPIEEQVDALEQYWMYTKNLLLYHSSKDPLTPAKLVAMYKMIVSPEPPPSLEAVMMFMQRKIRLSLVVYENGQYKPDKDLKTVF</sequence>